<dbReference type="GO" id="GO:0055085">
    <property type="term" value="P:transmembrane transport"/>
    <property type="evidence" value="ECO:0007669"/>
    <property type="project" value="InterPro"/>
</dbReference>
<evidence type="ECO:0000256" key="4">
    <source>
        <dbReference type="ARBA" id="ARBA00022475"/>
    </source>
</evidence>
<feature type="domain" description="ABC transmembrane type-1" evidence="9">
    <location>
        <begin position="75"/>
        <end position="283"/>
    </location>
</feature>
<accession>A0A840AXI6</accession>
<keyword evidence="4" id="KW-1003">Cell membrane</keyword>
<dbReference type="PROSITE" id="PS50928">
    <property type="entry name" value="ABC_TM1"/>
    <property type="match status" value="1"/>
</dbReference>
<feature type="transmembrane region" description="Helical" evidence="8">
    <location>
        <begin position="83"/>
        <end position="101"/>
    </location>
</feature>
<protein>
    <submittedName>
        <fullName evidence="10">Putative spermidine/putrescine transport system permease protein</fullName>
    </submittedName>
</protein>
<keyword evidence="11" id="KW-1185">Reference proteome</keyword>
<feature type="transmembrane region" description="Helical" evidence="8">
    <location>
        <begin position="262"/>
        <end position="284"/>
    </location>
</feature>
<gene>
    <name evidence="10" type="ORF">GGR25_004584</name>
</gene>
<dbReference type="PANTHER" id="PTHR42929">
    <property type="entry name" value="INNER MEMBRANE ABC TRANSPORTER PERMEASE PROTEIN YDCU-RELATED-RELATED"/>
    <property type="match status" value="1"/>
</dbReference>
<dbReference type="EMBL" id="JACIDS010000006">
    <property type="protein sequence ID" value="MBB3933511.1"/>
    <property type="molecule type" value="Genomic_DNA"/>
</dbReference>
<feature type="transmembrane region" description="Helical" evidence="8">
    <location>
        <begin position="12"/>
        <end position="40"/>
    </location>
</feature>
<reference evidence="10 11" key="1">
    <citation type="submission" date="2020-08" db="EMBL/GenBank/DDBJ databases">
        <title>Genomic Encyclopedia of Type Strains, Phase IV (KMG-IV): sequencing the most valuable type-strain genomes for metagenomic binning, comparative biology and taxonomic classification.</title>
        <authorList>
            <person name="Goeker M."/>
        </authorList>
    </citation>
    <scope>NUCLEOTIDE SEQUENCE [LARGE SCALE GENOMIC DNA]</scope>
    <source>
        <strain evidence="10 11">DSM 25966</strain>
    </source>
</reference>
<evidence type="ECO:0000313" key="10">
    <source>
        <dbReference type="EMBL" id="MBB3933511.1"/>
    </source>
</evidence>
<comment type="caution">
    <text evidence="10">The sequence shown here is derived from an EMBL/GenBank/DDBJ whole genome shotgun (WGS) entry which is preliminary data.</text>
</comment>
<keyword evidence="3" id="KW-0813">Transport</keyword>
<evidence type="ECO:0000256" key="5">
    <source>
        <dbReference type="ARBA" id="ARBA00022692"/>
    </source>
</evidence>
<proteinExistence type="inferred from homology"/>
<name>A0A840AXI6_9HYPH</name>
<keyword evidence="6 8" id="KW-1133">Transmembrane helix</keyword>
<evidence type="ECO:0000256" key="1">
    <source>
        <dbReference type="ARBA" id="ARBA00004651"/>
    </source>
</evidence>
<evidence type="ECO:0000256" key="8">
    <source>
        <dbReference type="SAM" id="Phobius"/>
    </source>
</evidence>
<keyword evidence="5 8" id="KW-0812">Transmembrane</keyword>
<feature type="transmembrane region" description="Helical" evidence="8">
    <location>
        <begin position="113"/>
        <end position="133"/>
    </location>
</feature>
<dbReference type="CDD" id="cd06261">
    <property type="entry name" value="TM_PBP2"/>
    <property type="match status" value="1"/>
</dbReference>
<dbReference type="RefSeq" id="WP_183401155.1">
    <property type="nucleotide sequence ID" value="NZ_JACIDS010000006.1"/>
</dbReference>
<sequence length="293" mass="32664">MLEDKSRWTPYWQAAPLALVFFVFFLLPLAVTFVVSFWTYTGYSIEPAFVGDNYVTAFDKCFASLPDLCTTFRTYLSTLRFCLLVWLITLVLGFTIAYYLVFEIRSNTVRIVLALLTTIPFWTSNVIRMISWIPLLGRNGLVNQALMGAGIVSEPVDWLLYSPFAVTLSLVHINTVFMIVPILNSMLRIDRSLIEAAYDTGASPWQTIWNVIVPLSKTGIAIGSIFVVTVVMGDFISVGLMGGQQIASAGKVIETQITALQFPIAAANAIVLLAVVLMIVWVMLRLVDIRKEL</sequence>
<dbReference type="Proteomes" id="UP000553963">
    <property type="component" value="Unassembled WGS sequence"/>
</dbReference>
<evidence type="ECO:0000256" key="6">
    <source>
        <dbReference type="ARBA" id="ARBA00022989"/>
    </source>
</evidence>
<feature type="transmembrane region" description="Helical" evidence="8">
    <location>
        <begin position="158"/>
        <end position="183"/>
    </location>
</feature>
<dbReference type="Gene3D" id="1.10.3720.10">
    <property type="entry name" value="MetI-like"/>
    <property type="match status" value="1"/>
</dbReference>
<dbReference type="InterPro" id="IPR000515">
    <property type="entry name" value="MetI-like"/>
</dbReference>
<comment type="subcellular location">
    <subcellularLocation>
        <location evidence="1">Cell membrane</location>
        <topology evidence="1">Multi-pass membrane protein</topology>
    </subcellularLocation>
</comment>
<dbReference type="AlphaFoldDB" id="A0A840AXI6"/>
<evidence type="ECO:0000256" key="7">
    <source>
        <dbReference type="ARBA" id="ARBA00023136"/>
    </source>
</evidence>
<dbReference type="SUPFAM" id="SSF161098">
    <property type="entry name" value="MetI-like"/>
    <property type="match status" value="1"/>
</dbReference>
<dbReference type="InterPro" id="IPR035906">
    <property type="entry name" value="MetI-like_sf"/>
</dbReference>
<keyword evidence="7 8" id="KW-0472">Membrane</keyword>
<dbReference type="PANTHER" id="PTHR42929:SF1">
    <property type="entry name" value="INNER MEMBRANE ABC TRANSPORTER PERMEASE PROTEIN YDCU-RELATED"/>
    <property type="match status" value="1"/>
</dbReference>
<evidence type="ECO:0000256" key="2">
    <source>
        <dbReference type="ARBA" id="ARBA00007069"/>
    </source>
</evidence>
<evidence type="ECO:0000256" key="3">
    <source>
        <dbReference type="ARBA" id="ARBA00022448"/>
    </source>
</evidence>
<organism evidence="10 11">
    <name type="scientific">Kaistia hirudinis</name>
    <dbReference type="NCBI Taxonomy" id="1293440"/>
    <lineage>
        <taxon>Bacteria</taxon>
        <taxon>Pseudomonadati</taxon>
        <taxon>Pseudomonadota</taxon>
        <taxon>Alphaproteobacteria</taxon>
        <taxon>Hyphomicrobiales</taxon>
        <taxon>Kaistiaceae</taxon>
        <taxon>Kaistia</taxon>
    </lineage>
</organism>
<comment type="similarity">
    <text evidence="2">Belongs to the binding-protein-dependent transport system permease family. CysTW subfamily.</text>
</comment>
<evidence type="ECO:0000259" key="9">
    <source>
        <dbReference type="PROSITE" id="PS50928"/>
    </source>
</evidence>
<feature type="transmembrane region" description="Helical" evidence="8">
    <location>
        <begin position="220"/>
        <end position="242"/>
    </location>
</feature>
<evidence type="ECO:0000313" key="11">
    <source>
        <dbReference type="Proteomes" id="UP000553963"/>
    </source>
</evidence>
<dbReference type="GO" id="GO:0005886">
    <property type="term" value="C:plasma membrane"/>
    <property type="evidence" value="ECO:0007669"/>
    <property type="project" value="UniProtKB-SubCell"/>
</dbReference>